<name>A0A653F4L0_9MYCO</name>
<reference evidence="1" key="1">
    <citation type="submission" date="2019-05" db="EMBL/GenBank/DDBJ databases">
        <authorList>
            <person name="Naeem R."/>
            <person name="Antony C."/>
            <person name="Guan Q."/>
        </authorList>
    </citation>
    <scope>NUCLEOTIDE SEQUENCE</scope>
    <source>
        <strain evidence="1">2</strain>
    </source>
</reference>
<organism evidence="1">
    <name type="scientific">Mycobacterium riyadhense</name>
    <dbReference type="NCBI Taxonomy" id="486698"/>
    <lineage>
        <taxon>Bacteria</taxon>
        <taxon>Bacillati</taxon>
        <taxon>Actinomycetota</taxon>
        <taxon>Actinomycetes</taxon>
        <taxon>Mycobacteriales</taxon>
        <taxon>Mycobacteriaceae</taxon>
        <taxon>Mycobacterium</taxon>
    </lineage>
</organism>
<protein>
    <recommendedName>
        <fullName evidence="2">Helix-turn-helix domain-containing protein</fullName>
    </recommendedName>
</protein>
<accession>A0A653F4L0</accession>
<evidence type="ECO:0008006" key="2">
    <source>
        <dbReference type="Google" id="ProtNLM"/>
    </source>
</evidence>
<sequence>MIGPPSNPALYCAQLAATTLYRGRVPPWLAAHIEDCKTMSGCGRQSGADAEQLKDELIDAAEVGELVGLSERQVRRRHADFDGRLKSGVWLFPRRVVMEYREWQRTNATG</sequence>
<evidence type="ECO:0000313" key="1">
    <source>
        <dbReference type="EMBL" id="VTP03956.1"/>
    </source>
</evidence>
<gene>
    <name evidence="1" type="ORF">BIN_B_05327</name>
</gene>
<dbReference type="AlphaFoldDB" id="A0A653F4L0"/>
<proteinExistence type="predicted"/>
<dbReference type="EMBL" id="LR589179">
    <property type="protein sequence ID" value="VTP03956.1"/>
    <property type="molecule type" value="Genomic_DNA"/>
</dbReference>